<organism evidence="7 8">
    <name type="scientific">Pseudonocardia spirodelae</name>
    <dbReference type="NCBI Taxonomy" id="3133431"/>
    <lineage>
        <taxon>Bacteria</taxon>
        <taxon>Bacillati</taxon>
        <taxon>Actinomycetota</taxon>
        <taxon>Actinomycetes</taxon>
        <taxon>Pseudonocardiales</taxon>
        <taxon>Pseudonocardiaceae</taxon>
        <taxon>Pseudonocardia</taxon>
    </lineage>
</organism>
<dbReference type="PANTHER" id="PTHR35936:SF19">
    <property type="entry name" value="AMINO-ACID-BINDING PROTEIN YXEM-RELATED"/>
    <property type="match status" value="1"/>
</dbReference>
<comment type="caution">
    <text evidence="7">The sequence shown here is derived from an EMBL/GenBank/DDBJ whole genome shotgun (WGS) entry which is preliminary data.</text>
</comment>
<evidence type="ECO:0000313" key="7">
    <source>
        <dbReference type="EMBL" id="MEJ8280708.1"/>
    </source>
</evidence>
<reference evidence="7 8" key="1">
    <citation type="submission" date="2024-03" db="EMBL/GenBank/DDBJ databases">
        <title>Draft genome sequence of Pseudonocardia sp. DW16-2.</title>
        <authorList>
            <person name="Duangmal K."/>
        </authorList>
    </citation>
    <scope>NUCLEOTIDE SEQUENCE [LARGE SCALE GENOMIC DNA]</scope>
    <source>
        <strain evidence="7 8">DW16-2</strain>
    </source>
</reference>
<evidence type="ECO:0000259" key="6">
    <source>
        <dbReference type="SMART" id="SM00062"/>
    </source>
</evidence>
<accession>A0ABU8T9S3</accession>
<evidence type="ECO:0000313" key="8">
    <source>
        <dbReference type="Proteomes" id="UP001364211"/>
    </source>
</evidence>
<comment type="subcellular location">
    <subcellularLocation>
        <location evidence="1">Cell envelope</location>
    </subcellularLocation>
</comment>
<feature type="domain" description="Solute-binding protein family 3/N-terminal" evidence="6">
    <location>
        <begin position="40"/>
        <end position="263"/>
    </location>
</feature>
<evidence type="ECO:0000256" key="1">
    <source>
        <dbReference type="ARBA" id="ARBA00004196"/>
    </source>
</evidence>
<gene>
    <name evidence="7" type="ORF">WJX68_17330</name>
</gene>
<dbReference type="PANTHER" id="PTHR35936">
    <property type="entry name" value="MEMBRANE-BOUND LYTIC MUREIN TRANSGLYCOSYLASE F"/>
    <property type="match status" value="1"/>
</dbReference>
<dbReference type="InterPro" id="IPR001638">
    <property type="entry name" value="Solute-binding_3/MltF_N"/>
</dbReference>
<dbReference type="EMBL" id="JBBJUP010000014">
    <property type="protein sequence ID" value="MEJ8280708.1"/>
    <property type="molecule type" value="Genomic_DNA"/>
</dbReference>
<dbReference type="Pfam" id="PF00497">
    <property type="entry name" value="SBP_bac_3"/>
    <property type="match status" value="1"/>
</dbReference>
<evidence type="ECO:0000256" key="5">
    <source>
        <dbReference type="SAM" id="SignalP"/>
    </source>
</evidence>
<dbReference type="PROSITE" id="PS51257">
    <property type="entry name" value="PROKAR_LIPOPROTEIN"/>
    <property type="match status" value="1"/>
</dbReference>
<dbReference type="Gene3D" id="3.40.190.10">
    <property type="entry name" value="Periplasmic binding protein-like II"/>
    <property type="match status" value="2"/>
</dbReference>
<dbReference type="SMART" id="SM00062">
    <property type="entry name" value="PBPb"/>
    <property type="match status" value="1"/>
</dbReference>
<feature type="chain" id="PRO_5046434689" evidence="5">
    <location>
        <begin position="19"/>
        <end position="263"/>
    </location>
</feature>
<evidence type="ECO:0000256" key="4">
    <source>
        <dbReference type="RuleBase" id="RU003744"/>
    </source>
</evidence>
<protein>
    <submittedName>
        <fullName evidence="7">Transporter substrate-binding domain-containing protein</fullName>
    </submittedName>
</protein>
<feature type="signal peptide" evidence="5">
    <location>
        <begin position="1"/>
        <end position="18"/>
    </location>
</feature>
<proteinExistence type="inferred from homology"/>
<keyword evidence="3 5" id="KW-0732">Signal</keyword>
<comment type="similarity">
    <text evidence="2 4">Belongs to the bacterial solute-binding protein 3 family.</text>
</comment>
<dbReference type="Proteomes" id="UP001364211">
    <property type="component" value="Unassembled WGS sequence"/>
</dbReference>
<dbReference type="InterPro" id="IPR018313">
    <property type="entry name" value="SBP_3_CS"/>
</dbReference>
<name>A0ABU8T9S3_9PSEU</name>
<dbReference type="RefSeq" id="WP_340292154.1">
    <property type="nucleotide sequence ID" value="NZ_JBBJUP010000014.1"/>
</dbReference>
<evidence type="ECO:0000256" key="3">
    <source>
        <dbReference type="ARBA" id="ARBA00022729"/>
    </source>
</evidence>
<dbReference type="PROSITE" id="PS01039">
    <property type="entry name" value="SBP_BACTERIAL_3"/>
    <property type="match status" value="1"/>
</dbReference>
<sequence length="263" mass="28014">MRLLTVLLLAVLAAGCGAAPAPSAPPSGSPALERIAATQVLRVCSTGDYRPLTHLAADGTWSGIDVDMARDLAAELGARAELVRTTWATLLDDVVAGRCDIAVGGVSVTPDRAARAAFTESYLRDGKTPIVRCPDVARYGTVGDIDRPGVRVVVNPGGTNERFARQTFTRATIVDHPENTTIFDEIVAGRADVMVTDAIETRWQAAQHPGVLCSVHPDAPFTDSEKAYLTPAGDPGFTGRVNDWLRTARADGTWDRLARPWLG</sequence>
<keyword evidence="8" id="KW-1185">Reference proteome</keyword>
<dbReference type="SUPFAM" id="SSF53850">
    <property type="entry name" value="Periplasmic binding protein-like II"/>
    <property type="match status" value="1"/>
</dbReference>
<evidence type="ECO:0000256" key="2">
    <source>
        <dbReference type="ARBA" id="ARBA00010333"/>
    </source>
</evidence>